<evidence type="ECO:0000313" key="2">
    <source>
        <dbReference type="EMBL" id="MFD1983204.1"/>
    </source>
</evidence>
<evidence type="ECO:0008006" key="4">
    <source>
        <dbReference type="Google" id="ProtNLM"/>
    </source>
</evidence>
<dbReference type="RefSeq" id="WP_379097220.1">
    <property type="nucleotide sequence ID" value="NZ_JBHUGZ010000007.1"/>
</dbReference>
<proteinExistence type="predicted"/>
<dbReference type="Proteomes" id="UP001597405">
    <property type="component" value="Unassembled WGS sequence"/>
</dbReference>
<feature type="chain" id="PRO_5045851433" description="DUF1496 domain-containing protein" evidence="1">
    <location>
        <begin position="24"/>
        <end position="92"/>
    </location>
</feature>
<name>A0ABW4UC23_9HYPH</name>
<organism evidence="2 3">
    <name type="scientific">Mesorhizobium newzealandense</name>
    <dbReference type="NCBI Taxonomy" id="1300302"/>
    <lineage>
        <taxon>Bacteria</taxon>
        <taxon>Pseudomonadati</taxon>
        <taxon>Pseudomonadota</taxon>
        <taxon>Alphaproteobacteria</taxon>
        <taxon>Hyphomicrobiales</taxon>
        <taxon>Phyllobacteriaceae</taxon>
        <taxon>Mesorhizobium</taxon>
    </lineage>
</organism>
<comment type="caution">
    <text evidence="2">The sequence shown here is derived from an EMBL/GenBank/DDBJ whole genome shotgun (WGS) entry which is preliminary data.</text>
</comment>
<dbReference type="EMBL" id="JBHUGZ010000007">
    <property type="protein sequence ID" value="MFD1983204.1"/>
    <property type="molecule type" value="Genomic_DNA"/>
</dbReference>
<keyword evidence="1" id="KW-0732">Signal</keyword>
<gene>
    <name evidence="2" type="ORF">ACFSOZ_11035</name>
</gene>
<keyword evidence="3" id="KW-1185">Reference proteome</keyword>
<reference evidence="3" key="1">
    <citation type="journal article" date="2019" name="Int. J. Syst. Evol. Microbiol.">
        <title>The Global Catalogue of Microorganisms (GCM) 10K type strain sequencing project: providing services to taxonomists for standard genome sequencing and annotation.</title>
        <authorList>
            <consortium name="The Broad Institute Genomics Platform"/>
            <consortium name="The Broad Institute Genome Sequencing Center for Infectious Disease"/>
            <person name="Wu L."/>
            <person name="Ma J."/>
        </authorList>
    </citation>
    <scope>NUCLEOTIDE SEQUENCE [LARGE SCALE GENOMIC DNA]</scope>
    <source>
        <strain evidence="3">CGMCC 1.16225</strain>
    </source>
</reference>
<accession>A0ABW4UC23</accession>
<evidence type="ECO:0000256" key="1">
    <source>
        <dbReference type="SAM" id="SignalP"/>
    </source>
</evidence>
<evidence type="ECO:0000313" key="3">
    <source>
        <dbReference type="Proteomes" id="UP001597405"/>
    </source>
</evidence>
<feature type="signal peptide" evidence="1">
    <location>
        <begin position="1"/>
        <end position="23"/>
    </location>
</feature>
<protein>
    <recommendedName>
        <fullName evidence="4">DUF1496 domain-containing protein</fullName>
    </recommendedName>
</protein>
<sequence length="92" mass="10091">MISRSLFCRAVATCGMLAISSVAGNGLDGILGFRLVSPAEAKTVVIQRTTIYITTLPKGCVKTTYSGGTVVWRCGTKYYQPYKNRYVLVYIK</sequence>